<dbReference type="GO" id="GO:0015031">
    <property type="term" value="P:protein transport"/>
    <property type="evidence" value="ECO:0007669"/>
    <property type="project" value="UniProtKB-UniRule"/>
</dbReference>
<dbReference type="GO" id="GO:0043335">
    <property type="term" value="P:protein unfolding"/>
    <property type="evidence" value="ECO:0007669"/>
    <property type="project" value="TreeGrafter"/>
</dbReference>
<evidence type="ECO:0000313" key="16">
    <source>
        <dbReference type="Proteomes" id="UP000178085"/>
    </source>
</evidence>
<dbReference type="GO" id="GO:0051301">
    <property type="term" value="P:cell division"/>
    <property type="evidence" value="ECO:0007669"/>
    <property type="project" value="UniProtKB-KW"/>
</dbReference>
<name>A0A1F4NQW8_UNCK3</name>
<evidence type="ECO:0000259" key="14">
    <source>
        <dbReference type="PROSITE" id="PS50059"/>
    </source>
</evidence>
<evidence type="ECO:0000256" key="2">
    <source>
        <dbReference type="ARBA" id="ARBA00005464"/>
    </source>
</evidence>
<comment type="subcellular location">
    <subcellularLocation>
        <location evidence="11">Cytoplasm</location>
    </subcellularLocation>
    <text evidence="11">About half TF is bound to the ribosome near the polypeptide exit tunnel while the other half is free in the cytoplasm.</text>
</comment>
<evidence type="ECO:0000256" key="11">
    <source>
        <dbReference type="HAMAP-Rule" id="MF_00303"/>
    </source>
</evidence>
<dbReference type="GO" id="GO:0043022">
    <property type="term" value="F:ribosome binding"/>
    <property type="evidence" value="ECO:0007669"/>
    <property type="project" value="TreeGrafter"/>
</dbReference>
<evidence type="ECO:0000256" key="13">
    <source>
        <dbReference type="RuleBase" id="RU003914"/>
    </source>
</evidence>
<reference evidence="15 16" key="1">
    <citation type="journal article" date="2016" name="Nat. Commun.">
        <title>Thousands of microbial genomes shed light on interconnected biogeochemical processes in an aquifer system.</title>
        <authorList>
            <person name="Anantharaman K."/>
            <person name="Brown C.T."/>
            <person name="Hug L.A."/>
            <person name="Sharon I."/>
            <person name="Castelle C.J."/>
            <person name="Probst A.J."/>
            <person name="Thomas B.C."/>
            <person name="Singh A."/>
            <person name="Wilkins M.J."/>
            <person name="Karaoz U."/>
            <person name="Brodie E.L."/>
            <person name="Williams K.H."/>
            <person name="Hubbard S.S."/>
            <person name="Banfield J.F."/>
        </authorList>
    </citation>
    <scope>NUCLEOTIDE SEQUENCE [LARGE SCALE GENOMIC DNA]</scope>
</reference>
<dbReference type="InterPro" id="IPR037041">
    <property type="entry name" value="Trigger_fac_C_sf"/>
</dbReference>
<dbReference type="AlphaFoldDB" id="A0A1F4NQW8"/>
<evidence type="ECO:0000256" key="4">
    <source>
        <dbReference type="ARBA" id="ARBA00016902"/>
    </source>
</evidence>
<dbReference type="Gene3D" id="3.10.50.40">
    <property type="match status" value="1"/>
</dbReference>
<protein>
    <recommendedName>
        <fullName evidence="4 11">Trigger factor</fullName>
        <shortName evidence="11">TF</shortName>
        <ecNumber evidence="3 11">5.2.1.8</ecNumber>
    </recommendedName>
    <alternativeName>
        <fullName evidence="10 11">PPIase</fullName>
    </alternativeName>
</protein>
<dbReference type="Gene3D" id="1.10.3120.10">
    <property type="entry name" value="Trigger factor, C-terminal domain"/>
    <property type="match status" value="1"/>
</dbReference>
<dbReference type="InterPro" id="IPR036611">
    <property type="entry name" value="Trigger_fac_ribosome-bd_sf"/>
</dbReference>
<evidence type="ECO:0000256" key="9">
    <source>
        <dbReference type="ARBA" id="ARBA00023306"/>
    </source>
</evidence>
<dbReference type="PROSITE" id="PS50059">
    <property type="entry name" value="FKBP_PPIASE"/>
    <property type="match status" value="1"/>
</dbReference>
<dbReference type="Proteomes" id="UP000178085">
    <property type="component" value="Unassembled WGS sequence"/>
</dbReference>
<dbReference type="PANTHER" id="PTHR30560:SF3">
    <property type="entry name" value="TRIGGER FACTOR-LIKE PROTEIN TIG, CHLOROPLASTIC"/>
    <property type="match status" value="1"/>
</dbReference>
<dbReference type="EMBL" id="METD01000001">
    <property type="protein sequence ID" value="OGB73756.1"/>
    <property type="molecule type" value="Genomic_DNA"/>
</dbReference>
<sequence length="434" mass="48381">MKITKQTGEKNHIKLVIALEASEWEKILDKASVKASEGAKIPGFREGRAPRTVVINQIGEARVVSVAIELAVEEYYPLAAKQEQIKPIAFPKISVEKGGMTEPLTFTAEVAVLPEVVLGDYSKIKIVKSIELVSDESVEEVLKSLQKKAVEFQPVEREAKLGDWTEIDFDGFVDGKPFEGGSSKKHPLILGDKVFIPGFEEGMVGMRAQEEKDIEVEFPKDYHNKDLAGKPAKFTVKLHQIKAVNYPDIDDAFAKKHANVETLEALKADIKKFLDEEAEKKASEKVREDAIMALTKLAKIDLPDELVNQELDNMVQDLKHQAEHAKMTFEDYLKRAGGPPAGGEEWLKNQWREQAEQRVLAGLSLEAFREAEKIEATDAEVDEEINRIKAQYPQNADEIEKEYGSARGKARLGQMVGSRKAVEKLVEIATSTSS</sequence>
<dbReference type="HAMAP" id="MF_00303">
    <property type="entry name" value="Trigger_factor_Tig"/>
    <property type="match status" value="1"/>
</dbReference>
<evidence type="ECO:0000256" key="8">
    <source>
        <dbReference type="ARBA" id="ARBA00023235"/>
    </source>
</evidence>
<comment type="catalytic activity">
    <reaction evidence="1 11 12">
        <text>[protein]-peptidylproline (omega=180) = [protein]-peptidylproline (omega=0)</text>
        <dbReference type="Rhea" id="RHEA:16237"/>
        <dbReference type="Rhea" id="RHEA-COMP:10747"/>
        <dbReference type="Rhea" id="RHEA-COMP:10748"/>
        <dbReference type="ChEBI" id="CHEBI:83833"/>
        <dbReference type="ChEBI" id="CHEBI:83834"/>
        <dbReference type="EC" id="5.2.1.8"/>
    </reaction>
</comment>
<dbReference type="InterPro" id="IPR027304">
    <property type="entry name" value="Trigger_fact/SurA_dom_sf"/>
</dbReference>
<keyword evidence="5 11" id="KW-0132">Cell division</keyword>
<dbReference type="GO" id="GO:0044183">
    <property type="term" value="F:protein folding chaperone"/>
    <property type="evidence" value="ECO:0007669"/>
    <property type="project" value="TreeGrafter"/>
</dbReference>
<evidence type="ECO:0000256" key="6">
    <source>
        <dbReference type="ARBA" id="ARBA00023110"/>
    </source>
</evidence>
<evidence type="ECO:0000256" key="7">
    <source>
        <dbReference type="ARBA" id="ARBA00023186"/>
    </source>
</evidence>
<evidence type="ECO:0000256" key="5">
    <source>
        <dbReference type="ARBA" id="ARBA00022618"/>
    </source>
</evidence>
<dbReference type="InterPro" id="IPR005215">
    <property type="entry name" value="Trig_fac"/>
</dbReference>
<keyword evidence="9 11" id="KW-0131">Cell cycle</keyword>
<dbReference type="InterPro" id="IPR008880">
    <property type="entry name" value="Trigger_fac_C"/>
</dbReference>
<dbReference type="GO" id="GO:0051083">
    <property type="term" value="P:'de novo' cotranslational protein folding"/>
    <property type="evidence" value="ECO:0007669"/>
    <property type="project" value="TreeGrafter"/>
</dbReference>
<dbReference type="GO" id="GO:0005737">
    <property type="term" value="C:cytoplasm"/>
    <property type="evidence" value="ECO:0007669"/>
    <property type="project" value="UniProtKB-SubCell"/>
</dbReference>
<dbReference type="SUPFAM" id="SSF54534">
    <property type="entry name" value="FKBP-like"/>
    <property type="match status" value="1"/>
</dbReference>
<comment type="caution">
    <text evidence="15">The sequence shown here is derived from an EMBL/GenBank/DDBJ whole genome shotgun (WGS) entry which is preliminary data.</text>
</comment>
<organism evidence="15 16">
    <name type="scientific">candidate division Kazan bacterium RIFCSPLOWO2_01_FULL_45_19</name>
    <dbReference type="NCBI Taxonomy" id="1798538"/>
    <lineage>
        <taxon>Bacteria</taxon>
        <taxon>Bacteria division Kazan-3B-28</taxon>
    </lineage>
</organism>
<dbReference type="NCBIfam" id="TIGR00115">
    <property type="entry name" value="tig"/>
    <property type="match status" value="1"/>
</dbReference>
<comment type="function">
    <text evidence="11">Involved in protein export. Acts as a chaperone by maintaining the newly synthesized protein in an open conformation. Functions as a peptidyl-prolyl cis-trans isomerase.</text>
</comment>
<dbReference type="EC" id="5.2.1.8" evidence="3 11"/>
<evidence type="ECO:0000313" key="15">
    <source>
        <dbReference type="EMBL" id="OGB73756.1"/>
    </source>
</evidence>
<dbReference type="SUPFAM" id="SSF102735">
    <property type="entry name" value="Trigger factor ribosome-binding domain"/>
    <property type="match status" value="1"/>
</dbReference>
<dbReference type="PANTHER" id="PTHR30560">
    <property type="entry name" value="TRIGGER FACTOR CHAPERONE AND PEPTIDYL-PROLYL CIS/TRANS ISOMERASE"/>
    <property type="match status" value="1"/>
</dbReference>
<comment type="domain">
    <text evidence="11">Consists of 3 domains; the N-terminus binds the ribosome, the middle domain has PPIase activity, while the C-terminus has intrinsic chaperone activity on its own.</text>
</comment>
<dbReference type="InterPro" id="IPR008881">
    <property type="entry name" value="Trigger_fac_ribosome-bd_bac"/>
</dbReference>
<dbReference type="FunFam" id="3.10.50.40:FF:000001">
    <property type="entry name" value="Trigger factor"/>
    <property type="match status" value="1"/>
</dbReference>
<comment type="similarity">
    <text evidence="2 11 13">Belongs to the FKBP-type PPIase family. Tig subfamily.</text>
</comment>
<dbReference type="InterPro" id="IPR001179">
    <property type="entry name" value="PPIase_FKBP_dom"/>
</dbReference>
<feature type="domain" description="PPIase FKBP-type" evidence="14">
    <location>
        <begin position="162"/>
        <end position="247"/>
    </location>
</feature>
<evidence type="ECO:0000256" key="12">
    <source>
        <dbReference type="PROSITE-ProRule" id="PRU00277"/>
    </source>
</evidence>
<dbReference type="Pfam" id="PF05698">
    <property type="entry name" value="Trigger_C"/>
    <property type="match status" value="1"/>
</dbReference>
<keyword evidence="11" id="KW-0963">Cytoplasm</keyword>
<dbReference type="PIRSF" id="PIRSF003095">
    <property type="entry name" value="Trigger_factor"/>
    <property type="match status" value="1"/>
</dbReference>
<evidence type="ECO:0000256" key="3">
    <source>
        <dbReference type="ARBA" id="ARBA00013194"/>
    </source>
</evidence>
<dbReference type="Gene3D" id="3.30.70.1050">
    <property type="entry name" value="Trigger factor ribosome-binding domain"/>
    <property type="match status" value="1"/>
</dbReference>
<accession>A0A1F4NQW8</accession>
<gene>
    <name evidence="11" type="primary">tig</name>
    <name evidence="15" type="ORF">A3K51_02910</name>
</gene>
<evidence type="ECO:0000256" key="10">
    <source>
        <dbReference type="ARBA" id="ARBA00029986"/>
    </source>
</evidence>
<dbReference type="InterPro" id="IPR046357">
    <property type="entry name" value="PPIase_dom_sf"/>
</dbReference>
<keyword evidence="6 11" id="KW-0697">Rotamase</keyword>
<dbReference type="Pfam" id="PF05697">
    <property type="entry name" value="Trigger_N"/>
    <property type="match status" value="1"/>
</dbReference>
<keyword evidence="8 11" id="KW-0413">Isomerase</keyword>
<evidence type="ECO:0000256" key="1">
    <source>
        <dbReference type="ARBA" id="ARBA00000971"/>
    </source>
</evidence>
<keyword evidence="7 11" id="KW-0143">Chaperone</keyword>
<dbReference type="SUPFAM" id="SSF109998">
    <property type="entry name" value="Triger factor/SurA peptide-binding domain-like"/>
    <property type="match status" value="1"/>
</dbReference>
<proteinExistence type="inferred from homology"/>
<dbReference type="Pfam" id="PF00254">
    <property type="entry name" value="FKBP_C"/>
    <property type="match status" value="1"/>
</dbReference>
<dbReference type="GO" id="GO:0003755">
    <property type="term" value="F:peptidyl-prolyl cis-trans isomerase activity"/>
    <property type="evidence" value="ECO:0007669"/>
    <property type="project" value="UniProtKB-UniRule"/>
</dbReference>